<evidence type="ECO:0000313" key="3">
    <source>
        <dbReference type="Proteomes" id="UP000006718"/>
    </source>
</evidence>
<dbReference type="PANTHER" id="PTHR46254:SF6">
    <property type="entry name" value="HIGH MOBILITY GROUP AT-HOOK 2"/>
    <property type="match status" value="1"/>
</dbReference>
<dbReference type="PANTHER" id="PTHR46254">
    <property type="entry name" value="PROTEIN GVQW1-RELATED"/>
    <property type="match status" value="1"/>
</dbReference>
<reference evidence="2" key="3">
    <citation type="submission" date="2025-08" db="UniProtKB">
        <authorList>
            <consortium name="Ensembl"/>
        </authorList>
    </citation>
    <scope>IDENTIFICATION</scope>
    <source>
        <strain evidence="2">17573</strain>
    </source>
</reference>
<keyword evidence="1" id="KW-0812">Transmembrane</keyword>
<evidence type="ECO:0000256" key="1">
    <source>
        <dbReference type="SAM" id="Phobius"/>
    </source>
</evidence>
<evidence type="ECO:0000313" key="2">
    <source>
        <dbReference type="Ensembl" id="ENSMMUP00000065861.1"/>
    </source>
</evidence>
<dbReference type="Bgee" id="ENSMMUG00000060716">
    <property type="expression patterns" value="Expressed in cortex of kidney"/>
</dbReference>
<keyword evidence="3" id="KW-1185">Reference proteome</keyword>
<protein>
    <submittedName>
        <fullName evidence="2">Uncharacterized protein</fullName>
    </submittedName>
</protein>
<dbReference type="GeneTree" id="ENSGT00940000161627"/>
<dbReference type="InParanoid" id="A0A5F7ZML3"/>
<dbReference type="VEuPathDB" id="HostDB:ENSMMUG00000060716"/>
<sequence>MWPFHSPLDTLGSSLFSSLNLSLSLFLFFCLFVCFLKTKSHSVAQAGVQWQDLGSLQLLPPRFKQFSCLSLPSSWDYRYTPSHQAKFCIFSRDGVLLCWPGWS</sequence>
<reference evidence="2" key="2">
    <citation type="submission" date="2019-01" db="EMBL/GenBank/DDBJ databases">
        <authorList>
            <person name="Graves T."/>
            <person name="Eichler E.E."/>
            <person name="Wilson R.K."/>
        </authorList>
    </citation>
    <scope>NUCLEOTIDE SEQUENCE [LARGE SCALE GENOMIC DNA]</scope>
    <source>
        <strain evidence="2">17573</strain>
    </source>
</reference>
<dbReference type="AlphaFoldDB" id="A0A5F7ZML3"/>
<reference evidence="2" key="4">
    <citation type="submission" date="2025-09" db="UniProtKB">
        <authorList>
            <consortium name="Ensembl"/>
        </authorList>
    </citation>
    <scope>IDENTIFICATION</scope>
    <source>
        <strain evidence="2">17573</strain>
    </source>
</reference>
<keyword evidence="1" id="KW-1133">Transmembrane helix</keyword>
<proteinExistence type="predicted"/>
<reference evidence="3" key="1">
    <citation type="journal article" date="2007" name="Science">
        <title>Evolutionary and biomedical insights from the rhesus macaque genome.</title>
        <authorList>
            <person name="Gibbs R.A."/>
            <person name="Rogers J."/>
            <person name="Katze M.G."/>
            <person name="Bumgarner R."/>
            <person name="Weinstock G.M."/>
            <person name="Mardis E.R."/>
            <person name="Remington K.A."/>
            <person name="Strausberg R.L."/>
            <person name="Venter J.C."/>
            <person name="Wilson R.K."/>
            <person name="Batzer M.A."/>
            <person name="Bustamante C.D."/>
            <person name="Eichler E.E."/>
            <person name="Hahn M.W."/>
            <person name="Hardison R.C."/>
            <person name="Makova K.D."/>
            <person name="Miller W."/>
            <person name="Milosavljevic A."/>
            <person name="Palermo R.E."/>
            <person name="Siepel A."/>
            <person name="Sikela J.M."/>
            <person name="Attaway T."/>
            <person name="Bell S."/>
            <person name="Bernard K.E."/>
            <person name="Buhay C.J."/>
            <person name="Chandrabose M.N."/>
            <person name="Dao M."/>
            <person name="Davis C."/>
            <person name="Delehaunty K.D."/>
            <person name="Ding Y."/>
            <person name="Dinh H.H."/>
            <person name="Dugan-Rocha S."/>
            <person name="Fulton L.A."/>
            <person name="Gabisi R.A."/>
            <person name="Garner T.T."/>
            <person name="Godfrey J."/>
            <person name="Hawes A.C."/>
            <person name="Hernandez J."/>
            <person name="Hines S."/>
            <person name="Holder M."/>
            <person name="Hume J."/>
            <person name="Jhangiani S.N."/>
            <person name="Joshi V."/>
            <person name="Khan Z.M."/>
            <person name="Kirkness E.F."/>
            <person name="Cree A."/>
            <person name="Fowler R.G."/>
            <person name="Lee S."/>
            <person name="Lewis L.R."/>
            <person name="Li Z."/>
            <person name="Liu Y.-S."/>
            <person name="Moore S.M."/>
            <person name="Muzny D."/>
            <person name="Nazareth L.V."/>
            <person name="Ngo D.N."/>
            <person name="Okwuonu G.O."/>
            <person name="Pai G."/>
            <person name="Parker D."/>
            <person name="Paul H.A."/>
            <person name="Pfannkoch C."/>
            <person name="Pohl C.S."/>
            <person name="Rogers Y.-H.C."/>
            <person name="Ruiz S.J."/>
            <person name="Sabo A."/>
            <person name="Santibanez J."/>
            <person name="Schneider B.W."/>
            <person name="Smith S.M."/>
            <person name="Sodergren E."/>
            <person name="Svatek A.F."/>
            <person name="Utterback T.R."/>
            <person name="Vattathil S."/>
            <person name="Warren W."/>
            <person name="White C.S."/>
            <person name="Chinwalla A.T."/>
            <person name="Feng Y."/>
            <person name="Halpern A.L."/>
            <person name="Hillier L.W."/>
            <person name="Huang X."/>
            <person name="Minx P."/>
            <person name="Nelson J.O."/>
            <person name="Pepin K.H."/>
            <person name="Qin X."/>
            <person name="Sutton G.G."/>
            <person name="Venter E."/>
            <person name="Walenz B.P."/>
            <person name="Wallis J.W."/>
            <person name="Worley K.C."/>
            <person name="Yang S.-P."/>
            <person name="Jones S.M."/>
            <person name="Marra M.A."/>
            <person name="Rocchi M."/>
            <person name="Schein J.E."/>
            <person name="Baertsch R."/>
            <person name="Clarke L."/>
            <person name="Csuros M."/>
            <person name="Glasscock J."/>
            <person name="Harris R.A."/>
            <person name="Havlak P."/>
            <person name="Jackson A.R."/>
            <person name="Jiang H."/>
            <person name="Liu Y."/>
            <person name="Messina D.N."/>
            <person name="Shen Y."/>
            <person name="Song H.X.-Z."/>
            <person name="Wylie T."/>
            <person name="Zhang L."/>
            <person name="Birney E."/>
            <person name="Han K."/>
            <person name="Konkel M.K."/>
            <person name="Lee J."/>
            <person name="Smit A.F.A."/>
            <person name="Ullmer B."/>
            <person name="Wang H."/>
            <person name="Xing J."/>
            <person name="Burhans R."/>
            <person name="Cheng Z."/>
            <person name="Karro J.E."/>
            <person name="Ma J."/>
            <person name="Raney B."/>
            <person name="She X."/>
            <person name="Cox M.J."/>
            <person name="Demuth J.P."/>
            <person name="Dumas L.J."/>
            <person name="Han S.-G."/>
            <person name="Hopkins J."/>
            <person name="Karimpour-Fard A."/>
            <person name="Kim Y.H."/>
            <person name="Pollack J.R."/>
            <person name="Vinar T."/>
            <person name="Addo-Quaye C."/>
            <person name="Degenhardt J."/>
            <person name="Denby A."/>
            <person name="Hubisz M.J."/>
            <person name="Indap A."/>
            <person name="Kosiol C."/>
            <person name="Lahn B.T."/>
            <person name="Lawson H.A."/>
            <person name="Marklein A."/>
            <person name="Nielsen R."/>
            <person name="Vallender E.J."/>
            <person name="Clark A.G."/>
            <person name="Ferguson B."/>
            <person name="Hernandez R.D."/>
            <person name="Hirani K."/>
            <person name="Kehrer-Sawatzki H."/>
            <person name="Kolb J."/>
            <person name="Patil S."/>
            <person name="Pu L.-L."/>
            <person name="Ren Y."/>
            <person name="Smith D.G."/>
            <person name="Wheeler D.A."/>
            <person name="Schenck I."/>
            <person name="Ball E.V."/>
            <person name="Chen R."/>
            <person name="Cooper D.N."/>
            <person name="Giardine B."/>
            <person name="Hsu F."/>
            <person name="Kent W.J."/>
            <person name="Lesk A."/>
            <person name="Nelson D.L."/>
            <person name="O'brien W.E."/>
            <person name="Pruefer K."/>
            <person name="Stenson P.D."/>
            <person name="Wallace J.C."/>
            <person name="Ke H."/>
            <person name="Liu X.-M."/>
            <person name="Wang P."/>
            <person name="Xiang A.P."/>
            <person name="Yang F."/>
            <person name="Barber G.P."/>
            <person name="Haussler D."/>
            <person name="Karolchik D."/>
            <person name="Kern A.D."/>
            <person name="Kuhn R.M."/>
            <person name="Smith K.E."/>
            <person name="Zwieg A.S."/>
        </authorList>
    </citation>
    <scope>NUCLEOTIDE SEQUENCE [LARGE SCALE GENOMIC DNA]</scope>
    <source>
        <strain evidence="3">17573</strain>
    </source>
</reference>
<name>A0A5F7ZML3_MACMU</name>
<accession>A0A5F7ZML3</accession>
<feature type="transmembrane region" description="Helical" evidence="1">
    <location>
        <begin position="15"/>
        <end position="36"/>
    </location>
</feature>
<organism evidence="2 3">
    <name type="scientific">Macaca mulatta</name>
    <name type="common">Rhesus macaque</name>
    <dbReference type="NCBI Taxonomy" id="9544"/>
    <lineage>
        <taxon>Eukaryota</taxon>
        <taxon>Metazoa</taxon>
        <taxon>Chordata</taxon>
        <taxon>Craniata</taxon>
        <taxon>Vertebrata</taxon>
        <taxon>Euteleostomi</taxon>
        <taxon>Mammalia</taxon>
        <taxon>Eutheria</taxon>
        <taxon>Euarchontoglires</taxon>
        <taxon>Primates</taxon>
        <taxon>Haplorrhini</taxon>
        <taxon>Catarrhini</taxon>
        <taxon>Cercopithecidae</taxon>
        <taxon>Cercopithecinae</taxon>
        <taxon>Macaca</taxon>
    </lineage>
</organism>
<dbReference type="Ensembl" id="ENSMMUT00000109884.1">
    <property type="protein sequence ID" value="ENSMMUP00000065861.1"/>
    <property type="gene ID" value="ENSMMUG00000060716.1"/>
</dbReference>
<keyword evidence="1" id="KW-0472">Membrane</keyword>
<dbReference type="Proteomes" id="UP000006718">
    <property type="component" value="Chromosome 17"/>
</dbReference>